<comment type="caution">
    <text evidence="2">The sequence shown here is derived from an EMBL/GenBank/DDBJ whole genome shotgun (WGS) entry which is preliminary data.</text>
</comment>
<dbReference type="InterPro" id="IPR051283">
    <property type="entry name" value="Sec_Metabolite_Acyltrans"/>
</dbReference>
<sequence length="574" mass="62152">MPSPDITVKGKTRIKPQFTTYSGRSRSRAIPLSLLDATTASFALTSAIWVFGRPTYAHAHAFDLADHLCRSLAAALDAFPHWAGQIKAIQTTDGQSPPEAADFPVHARRFGRLYAKFGHGDSPGVDVTVATSSATAEDLHPSTRTASQTLWQGQSTGLYHFTSPAKIANPFQPDNKDDEGLRKPVMAVQITELACGGFVLAIKIAHPLADIIALVSFMKHWTKVSHAILGKGQQDASESSPPVFDPAKLDAFAAGNINSPSPDAAIFADIAKLPLHRYDWWQSAPDCPWPVAVPEPFKGNEPIFGGERMPFSDWDIGAPVSHYVIHYTKAQITLLSNAANRNNSSSIKDRTQRLSQHDALLGHVWSCIARARNLSQDARPIHCDLVYGVRPALQLGADFVGSPILMINIELPGADVARNGNEGADTDTDGNNMPHLGRVAGRVRETISQIAQPANIAKHLHSVAYESTPQRIWQAFLGRSHILVTTWARSGIYDVDFGLGSAIWYVDGVVPDMDGTVVIKEAPPPLASASIVASTGTTRLSSWTENGVDVSVRLRTEDMQRLLADALLFPSSDH</sequence>
<dbReference type="PANTHER" id="PTHR31896:SF64">
    <property type="entry name" value="TRICHOTHECENE 3-O-ACETYLTRANSFERASE"/>
    <property type="match status" value="1"/>
</dbReference>
<proteinExistence type="predicted"/>
<dbReference type="OrthoDB" id="444127at2759"/>
<gene>
    <name evidence="2" type="ORF">BBO_08475</name>
</gene>
<evidence type="ECO:0000256" key="1">
    <source>
        <dbReference type="ARBA" id="ARBA00022679"/>
    </source>
</evidence>
<dbReference type="AlphaFoldDB" id="A0A166XHL2"/>
<keyword evidence="1 2" id="KW-0808">Transferase</keyword>
<dbReference type="Gene3D" id="3.30.559.10">
    <property type="entry name" value="Chloramphenicol acetyltransferase-like domain"/>
    <property type="match status" value="2"/>
</dbReference>
<keyword evidence="3" id="KW-1185">Reference proteome</keyword>
<dbReference type="Proteomes" id="UP000076863">
    <property type="component" value="Unassembled WGS sequence"/>
</dbReference>
<evidence type="ECO:0000313" key="2">
    <source>
        <dbReference type="EMBL" id="OAA35823.1"/>
    </source>
</evidence>
<dbReference type="GO" id="GO:0016740">
    <property type="term" value="F:transferase activity"/>
    <property type="evidence" value="ECO:0007669"/>
    <property type="project" value="UniProtKB-KW"/>
</dbReference>
<dbReference type="InterPro" id="IPR023213">
    <property type="entry name" value="CAT-like_dom_sf"/>
</dbReference>
<accession>A0A166XHL2</accession>
<organism evidence="2 3">
    <name type="scientific">Beauveria brongniartii RCEF 3172</name>
    <dbReference type="NCBI Taxonomy" id="1081107"/>
    <lineage>
        <taxon>Eukaryota</taxon>
        <taxon>Fungi</taxon>
        <taxon>Dikarya</taxon>
        <taxon>Ascomycota</taxon>
        <taxon>Pezizomycotina</taxon>
        <taxon>Sordariomycetes</taxon>
        <taxon>Hypocreomycetidae</taxon>
        <taxon>Hypocreales</taxon>
        <taxon>Cordycipitaceae</taxon>
        <taxon>Beauveria</taxon>
        <taxon>Beauveria brongniartii</taxon>
    </lineage>
</organism>
<name>A0A166XHL2_9HYPO</name>
<dbReference type="EMBL" id="AZHA01000039">
    <property type="protein sequence ID" value="OAA35823.1"/>
    <property type="molecule type" value="Genomic_DNA"/>
</dbReference>
<dbReference type="PANTHER" id="PTHR31896">
    <property type="entry name" value="FAMILY REGULATORY PROTEIN, PUTATIVE (AFU_ORTHOLOGUE AFUA_3G14730)-RELATED"/>
    <property type="match status" value="1"/>
</dbReference>
<reference evidence="2 3" key="1">
    <citation type="journal article" date="2016" name="Genome Biol. Evol.">
        <title>Divergent and convergent evolution of fungal pathogenicity.</title>
        <authorList>
            <person name="Shang Y."/>
            <person name="Xiao G."/>
            <person name="Zheng P."/>
            <person name="Cen K."/>
            <person name="Zhan S."/>
            <person name="Wang C."/>
        </authorList>
    </citation>
    <scope>NUCLEOTIDE SEQUENCE [LARGE SCALE GENOMIC DNA]</scope>
    <source>
        <strain evidence="2 3">RCEF 3172</strain>
    </source>
</reference>
<dbReference type="Pfam" id="PF02458">
    <property type="entry name" value="Transferase"/>
    <property type="match status" value="1"/>
</dbReference>
<evidence type="ECO:0000313" key="3">
    <source>
        <dbReference type="Proteomes" id="UP000076863"/>
    </source>
</evidence>
<protein>
    <submittedName>
        <fullName evidence="2">Transferase family protein</fullName>
    </submittedName>
</protein>